<keyword evidence="3" id="KW-1185">Reference proteome</keyword>
<dbReference type="InterPro" id="IPR023631">
    <property type="entry name" value="Amidase_dom"/>
</dbReference>
<dbReference type="Gene3D" id="3.90.1300.10">
    <property type="entry name" value="Amidase signature (AS) domain"/>
    <property type="match status" value="1"/>
</dbReference>
<feature type="domain" description="Amidase" evidence="1">
    <location>
        <begin position="32"/>
        <end position="438"/>
    </location>
</feature>
<dbReference type="InterPro" id="IPR020556">
    <property type="entry name" value="Amidase_CS"/>
</dbReference>
<comment type="caution">
    <text evidence="2">The sequence shown here is derived from an EMBL/GenBank/DDBJ whole genome shotgun (WGS) entry which is preliminary data.</text>
</comment>
<protein>
    <submittedName>
        <fullName evidence="2">Amidase</fullName>
    </submittedName>
</protein>
<dbReference type="EMBL" id="LNZB01000051">
    <property type="protein sequence ID" value="KTD76355.1"/>
    <property type="molecule type" value="Genomic_DNA"/>
</dbReference>
<dbReference type="AlphaFoldDB" id="A0A0W1A5R8"/>
<evidence type="ECO:0000259" key="1">
    <source>
        <dbReference type="Pfam" id="PF01425"/>
    </source>
</evidence>
<dbReference type="Proteomes" id="UP000054729">
    <property type="component" value="Unassembled WGS sequence"/>
</dbReference>
<dbReference type="InterPro" id="IPR052739">
    <property type="entry name" value="FAAH2"/>
</dbReference>
<gene>
    <name evidence="2" type="ORF">Lwal_2077</name>
</gene>
<reference evidence="2 3" key="1">
    <citation type="submission" date="2015-11" db="EMBL/GenBank/DDBJ databases">
        <title>Genomic analysis of 38 Legionella species identifies large and diverse effector repertoires.</title>
        <authorList>
            <person name="Burstein D."/>
            <person name="Amaro F."/>
            <person name="Zusman T."/>
            <person name="Lifshitz Z."/>
            <person name="Cohen O."/>
            <person name="Gilbert J.A."/>
            <person name="Pupko T."/>
            <person name="Shuman H.A."/>
            <person name="Segal G."/>
        </authorList>
    </citation>
    <scope>NUCLEOTIDE SEQUENCE [LARGE SCALE GENOMIC DNA]</scope>
    <source>
        <strain evidence="2 3">ATCC 51914</strain>
    </source>
</reference>
<dbReference type="InterPro" id="IPR036928">
    <property type="entry name" value="AS_sf"/>
</dbReference>
<dbReference type="STRING" id="66969.Lwal_2077"/>
<dbReference type="PATRIC" id="fig|66969.6.peg.2263"/>
<dbReference type="SUPFAM" id="SSF75304">
    <property type="entry name" value="Amidase signature (AS) enzymes"/>
    <property type="match status" value="1"/>
</dbReference>
<organism evidence="2 3">
    <name type="scientific">Legionella waltersii</name>
    <dbReference type="NCBI Taxonomy" id="66969"/>
    <lineage>
        <taxon>Bacteria</taxon>
        <taxon>Pseudomonadati</taxon>
        <taxon>Pseudomonadota</taxon>
        <taxon>Gammaproteobacteria</taxon>
        <taxon>Legionellales</taxon>
        <taxon>Legionellaceae</taxon>
        <taxon>Legionella</taxon>
    </lineage>
</organism>
<dbReference type="OrthoDB" id="8872210at2"/>
<accession>A0A0W1A5R8</accession>
<dbReference type="RefSeq" id="WP_058480723.1">
    <property type="nucleotide sequence ID" value="NZ_CAAAIQ010000011.1"/>
</dbReference>
<proteinExistence type="predicted"/>
<dbReference type="PANTHER" id="PTHR43372:SF4">
    <property type="entry name" value="FATTY-ACID AMIDE HYDROLASE 2"/>
    <property type="match status" value="1"/>
</dbReference>
<evidence type="ECO:0000313" key="3">
    <source>
        <dbReference type="Proteomes" id="UP000054729"/>
    </source>
</evidence>
<sequence length="459" mass="50080">MLVDEYIRYDAHDLAHLIKSGKTSPQALLDCAKARIEQVNPLLNAVVLDCTDFAYDCLTRLTGKEPYYGVPMVVKDLGHGLKGLTTTDGSHFFSSHLATDTSDFIEKLMNLGFIPFAKTNTPELGLSYVTESTLLGPCRNPYDANRTAGGSSGGSAAAIAAGIAPIATASDGGGSIRIPASCCGLFGFKPTTGLIPSGPLVDELWSGLATNFLLSRSIRDSVEIYKRVVPDLPIHPNTQKKLMITEIEGAFSDVPVAQEYIEAVNSVKELLKSLGHKLTRSRLDLDLDAIGQSAMTLIAANTFAKVRGQELEIGRKPDQDELEPVTWEFYYRGKSISAYELIKAKNTLYQSLRPLHQLLEKIDLIVTPSLAQKPLLIGELRTDMEFNHYLKQNVQFSPFTSLFNQAGLPAMTIPVLLHENLPISIQLGSGKNKDLLLLSLAEQLQEKLPSFHSPLLAQG</sequence>
<name>A0A0W1A5R8_9GAMM</name>
<dbReference type="PROSITE" id="PS00571">
    <property type="entry name" value="AMIDASES"/>
    <property type="match status" value="1"/>
</dbReference>
<evidence type="ECO:0000313" key="2">
    <source>
        <dbReference type="EMBL" id="KTD76355.1"/>
    </source>
</evidence>
<dbReference type="PANTHER" id="PTHR43372">
    <property type="entry name" value="FATTY-ACID AMIDE HYDROLASE"/>
    <property type="match status" value="1"/>
</dbReference>
<dbReference type="Pfam" id="PF01425">
    <property type="entry name" value="Amidase"/>
    <property type="match status" value="1"/>
</dbReference>
<dbReference type="GO" id="GO:0012505">
    <property type="term" value="C:endomembrane system"/>
    <property type="evidence" value="ECO:0007669"/>
    <property type="project" value="TreeGrafter"/>
</dbReference>